<dbReference type="Pfam" id="PF00528">
    <property type="entry name" value="BPD_transp_1"/>
    <property type="match status" value="1"/>
</dbReference>
<dbReference type="PROSITE" id="PS50928">
    <property type="entry name" value="ABC_TM1"/>
    <property type="match status" value="1"/>
</dbReference>
<gene>
    <name evidence="9" type="primary">ycjP_122</name>
    <name evidence="9" type="ORF">ERS852407_06057</name>
</gene>
<evidence type="ECO:0000256" key="5">
    <source>
        <dbReference type="ARBA" id="ARBA00022989"/>
    </source>
</evidence>
<keyword evidence="3" id="KW-1003">Cell membrane</keyword>
<evidence type="ECO:0000256" key="1">
    <source>
        <dbReference type="ARBA" id="ARBA00004651"/>
    </source>
</evidence>
<dbReference type="AlphaFoldDB" id="A0A174NGM2"/>
<dbReference type="PANTHER" id="PTHR43744">
    <property type="entry name" value="ABC TRANSPORTER PERMEASE PROTEIN MG189-RELATED-RELATED"/>
    <property type="match status" value="1"/>
</dbReference>
<dbReference type="InterPro" id="IPR000515">
    <property type="entry name" value="MetI-like"/>
</dbReference>
<dbReference type="CDD" id="cd06261">
    <property type="entry name" value="TM_PBP2"/>
    <property type="match status" value="1"/>
</dbReference>
<dbReference type="GO" id="GO:0055085">
    <property type="term" value="P:transmembrane transport"/>
    <property type="evidence" value="ECO:0007669"/>
    <property type="project" value="InterPro"/>
</dbReference>
<evidence type="ECO:0000313" key="9">
    <source>
        <dbReference type="EMBL" id="CUP47842.1"/>
    </source>
</evidence>
<protein>
    <submittedName>
        <fullName evidence="9">Binding-protein-dependent transport systems inner membrane component</fullName>
    </submittedName>
</protein>
<dbReference type="InterPro" id="IPR035906">
    <property type="entry name" value="MetI-like_sf"/>
</dbReference>
<keyword evidence="6 7" id="KW-0472">Membrane</keyword>
<accession>A0A174NGM2</accession>
<evidence type="ECO:0000256" key="4">
    <source>
        <dbReference type="ARBA" id="ARBA00022692"/>
    </source>
</evidence>
<dbReference type="SUPFAM" id="SSF161098">
    <property type="entry name" value="MetI-like"/>
    <property type="match status" value="1"/>
</dbReference>
<organism evidence="9 10">
    <name type="scientific">Hungatella hathewayi</name>
    <dbReference type="NCBI Taxonomy" id="154046"/>
    <lineage>
        <taxon>Bacteria</taxon>
        <taxon>Bacillati</taxon>
        <taxon>Bacillota</taxon>
        <taxon>Clostridia</taxon>
        <taxon>Lachnospirales</taxon>
        <taxon>Lachnospiraceae</taxon>
        <taxon>Hungatella</taxon>
    </lineage>
</organism>
<feature type="domain" description="ABC transmembrane type-1" evidence="8">
    <location>
        <begin position="74"/>
        <end position="271"/>
    </location>
</feature>
<keyword evidence="5 7" id="KW-1133">Transmembrane helix</keyword>
<evidence type="ECO:0000256" key="2">
    <source>
        <dbReference type="ARBA" id="ARBA00022448"/>
    </source>
</evidence>
<feature type="transmembrane region" description="Helical" evidence="7">
    <location>
        <begin position="258"/>
        <end position="277"/>
    </location>
</feature>
<feature type="transmembrane region" description="Helical" evidence="7">
    <location>
        <begin position="141"/>
        <end position="162"/>
    </location>
</feature>
<evidence type="ECO:0000256" key="7">
    <source>
        <dbReference type="RuleBase" id="RU363032"/>
    </source>
</evidence>
<keyword evidence="2 7" id="KW-0813">Transport</keyword>
<evidence type="ECO:0000256" key="6">
    <source>
        <dbReference type="ARBA" id="ARBA00023136"/>
    </source>
</evidence>
<dbReference type="Proteomes" id="UP000095651">
    <property type="component" value="Unassembled WGS sequence"/>
</dbReference>
<dbReference type="GO" id="GO:0005886">
    <property type="term" value="C:plasma membrane"/>
    <property type="evidence" value="ECO:0007669"/>
    <property type="project" value="UniProtKB-SubCell"/>
</dbReference>
<name>A0A174NGM2_9FIRM</name>
<proteinExistence type="inferred from homology"/>
<feature type="transmembrane region" description="Helical" evidence="7">
    <location>
        <begin position="183"/>
        <end position="205"/>
    </location>
</feature>
<comment type="subcellular location">
    <subcellularLocation>
        <location evidence="1 7">Cell membrane</location>
        <topology evidence="1 7">Multi-pass membrane protein</topology>
    </subcellularLocation>
</comment>
<evidence type="ECO:0000259" key="8">
    <source>
        <dbReference type="PROSITE" id="PS50928"/>
    </source>
</evidence>
<keyword evidence="4 7" id="KW-0812">Transmembrane</keyword>
<feature type="transmembrane region" description="Helical" evidence="7">
    <location>
        <begin position="70"/>
        <end position="98"/>
    </location>
</feature>
<dbReference type="EMBL" id="CYZE01000036">
    <property type="protein sequence ID" value="CUP47842.1"/>
    <property type="molecule type" value="Genomic_DNA"/>
</dbReference>
<feature type="transmembrane region" description="Helical" evidence="7">
    <location>
        <begin position="110"/>
        <end position="129"/>
    </location>
</feature>
<reference evidence="9 10" key="1">
    <citation type="submission" date="2015-09" db="EMBL/GenBank/DDBJ databases">
        <authorList>
            <consortium name="Pathogen Informatics"/>
        </authorList>
    </citation>
    <scope>NUCLEOTIDE SEQUENCE [LARGE SCALE GENOMIC DNA]</scope>
    <source>
        <strain evidence="9 10">2789STDY5608850</strain>
    </source>
</reference>
<dbReference type="Gene3D" id="1.10.3720.10">
    <property type="entry name" value="MetI-like"/>
    <property type="match status" value="1"/>
</dbReference>
<evidence type="ECO:0000313" key="10">
    <source>
        <dbReference type="Proteomes" id="UP000095651"/>
    </source>
</evidence>
<sequence>MVGRRKFHISQGLIYLLLTVISLLCILPMLLVLIVSFTDESCIGRYGYSLIPKKLSLAAYEKLFYPGSSIYASCGITVFITVVGTVIAVLITFMVAYPLANKNLKYRNQFAMFFFFTTVFNSGMVPWYLICRKLGMYNNIFSLLIPSMIFTPFNMFLVRNYVSTIPESLMESARLDGASETRIGFQIYFPLCKPIIATITLFYGINYWNNWFNAVMLIDNKKLYPLQMLLFRLQSDISMLSQMVTQGVVLDTPPAESFKMATVIVTIGPLVFLYPFLQKYFVKGIMIGSVKG</sequence>
<evidence type="ECO:0000256" key="3">
    <source>
        <dbReference type="ARBA" id="ARBA00022475"/>
    </source>
</evidence>
<comment type="similarity">
    <text evidence="7">Belongs to the binding-protein-dependent transport system permease family.</text>
</comment>
<dbReference type="RefSeq" id="WP_055660887.1">
    <property type="nucleotide sequence ID" value="NZ_CABIXC010000036.1"/>
</dbReference>
<feature type="transmembrane region" description="Helical" evidence="7">
    <location>
        <begin position="12"/>
        <end position="37"/>
    </location>
</feature>
<dbReference type="PANTHER" id="PTHR43744:SF9">
    <property type="entry name" value="POLYGALACTURONAN_RHAMNOGALACTURONAN TRANSPORT SYSTEM PERMEASE PROTEIN YTCP"/>
    <property type="match status" value="1"/>
</dbReference>